<reference evidence="2" key="1">
    <citation type="submission" date="2021-02" db="EMBL/GenBank/DDBJ databases">
        <authorList>
            <person name="Nowell W R."/>
        </authorList>
    </citation>
    <scope>NUCLEOTIDE SEQUENCE</scope>
</reference>
<protein>
    <submittedName>
        <fullName evidence="2">Uncharacterized protein</fullName>
    </submittedName>
</protein>
<feature type="compositionally biased region" description="Polar residues" evidence="1">
    <location>
        <begin position="66"/>
        <end position="82"/>
    </location>
</feature>
<evidence type="ECO:0000256" key="1">
    <source>
        <dbReference type="SAM" id="MobiDB-lite"/>
    </source>
</evidence>
<dbReference type="AlphaFoldDB" id="A0A813PMH8"/>
<feature type="region of interest" description="Disordered" evidence="1">
    <location>
        <begin position="60"/>
        <end position="91"/>
    </location>
</feature>
<dbReference type="OrthoDB" id="5989317at2759"/>
<comment type="caution">
    <text evidence="2">The sequence shown here is derived from an EMBL/GenBank/DDBJ whole genome shotgun (WGS) entry which is preliminary data.</text>
</comment>
<organism evidence="2 3">
    <name type="scientific">Adineta ricciae</name>
    <name type="common">Rotifer</name>
    <dbReference type="NCBI Taxonomy" id="249248"/>
    <lineage>
        <taxon>Eukaryota</taxon>
        <taxon>Metazoa</taxon>
        <taxon>Spiralia</taxon>
        <taxon>Gnathifera</taxon>
        <taxon>Rotifera</taxon>
        <taxon>Eurotatoria</taxon>
        <taxon>Bdelloidea</taxon>
        <taxon>Adinetida</taxon>
        <taxon>Adinetidae</taxon>
        <taxon>Adineta</taxon>
    </lineage>
</organism>
<gene>
    <name evidence="2" type="ORF">EDS130_LOCUS2393</name>
</gene>
<name>A0A813PMH8_ADIRI</name>
<dbReference type="Proteomes" id="UP000663852">
    <property type="component" value="Unassembled WGS sequence"/>
</dbReference>
<evidence type="ECO:0000313" key="3">
    <source>
        <dbReference type="Proteomes" id="UP000663852"/>
    </source>
</evidence>
<dbReference type="EMBL" id="CAJNOJ010000005">
    <property type="protein sequence ID" value="CAF0753015.1"/>
    <property type="molecule type" value="Genomic_DNA"/>
</dbReference>
<sequence>MGLFIYLNQRFQQQIASDYGQNLNVDDPHQFMGNSPLLAPHGAPTNPKWQTKFSSGLTAGIKKEQSPSTAISQLDNPTTTGPNCKDYHYGY</sequence>
<proteinExistence type="predicted"/>
<evidence type="ECO:0000313" key="2">
    <source>
        <dbReference type="EMBL" id="CAF0753015.1"/>
    </source>
</evidence>
<accession>A0A813PMH8</accession>